<dbReference type="SUPFAM" id="SSF54928">
    <property type="entry name" value="RNA-binding domain, RBD"/>
    <property type="match status" value="1"/>
</dbReference>
<dbReference type="GO" id="GO:0003723">
    <property type="term" value="F:RNA binding"/>
    <property type="evidence" value="ECO:0007669"/>
    <property type="project" value="UniProtKB-UniRule"/>
</dbReference>
<feature type="region of interest" description="Disordered" evidence="3">
    <location>
        <begin position="69"/>
        <end position="116"/>
    </location>
</feature>
<feature type="domain" description="RRM" evidence="4">
    <location>
        <begin position="171"/>
        <end position="249"/>
    </location>
</feature>
<dbReference type="GO" id="GO:0005634">
    <property type="term" value="C:nucleus"/>
    <property type="evidence" value="ECO:0007669"/>
    <property type="project" value="UniProtKB-SubCell"/>
</dbReference>
<dbReference type="InterPro" id="IPR000504">
    <property type="entry name" value="RRM_dom"/>
</dbReference>
<comment type="similarity">
    <text evidence="1">Belongs to the RRM CPSF6/7 family.</text>
</comment>
<feature type="compositionally biased region" description="Basic and acidic residues" evidence="3">
    <location>
        <begin position="474"/>
        <end position="607"/>
    </location>
</feature>
<protein>
    <recommendedName>
        <fullName evidence="4">RRM domain-containing protein</fullName>
    </recommendedName>
</protein>
<dbReference type="InterPro" id="IPR035979">
    <property type="entry name" value="RBD_domain_sf"/>
</dbReference>
<evidence type="ECO:0000313" key="6">
    <source>
        <dbReference type="Proteomes" id="UP001187192"/>
    </source>
</evidence>
<evidence type="ECO:0000313" key="5">
    <source>
        <dbReference type="EMBL" id="GMN62329.1"/>
    </source>
</evidence>
<keyword evidence="6" id="KW-1185">Reference proteome</keyword>
<feature type="region of interest" description="Disordered" evidence="3">
    <location>
        <begin position="439"/>
        <end position="641"/>
    </location>
</feature>
<sequence>MDEGEGTDHLDQFHRNEAISAVADEGFLGEEDDDYEDLYNDVNVGEGFLQSLRKNEEVGFRNEVVEEKKVEPPLATQESGVSIPGVGGGSGDGTGGGGGDGGARGPPAGFNQNLGFRGSEAGVKGSGVGSGPSVVGGSGIRVELGQASSGNVNGVGVGVGGGGSGGGGAGTILFVGDLHWWTTDSELEAELCKYGPVKEVKFFDEKASGKSKGYCQVEFYEPAAATACKEGMNGHVFNGRPCVVAYASPYSVKRMGEAQVNRNQQVAQSSVSQARRGPNETGGKPTGNSIATGGNYQGGDNNRGGYGRGNWGRGNAQGMGNRGPVGAMRNRGGGAIGGRGLMGNGGTGFGQGIGQTPPLMHPQSMISQGFDPAFGGPMGRMGSYGGFPGAPTPPFSGILSFPPVGGVGLPGVAPHVNPAFFGRGMPMNGMGMMPTTGVDGPNMGMWPDPSMGGWGGDEHGGGRAGESSYGEEAASDHQYGEVNHDRGGWPNAMKEKDRGSERDWSGSSDRRYRDDRDQAYERDAPREKDTGHDDWSERRHRDDREGGRERDRERDRDRERSRDRDRERERDRDRDRERHREDRDRYADHHRYRDRETEHDDEWERGRSSRTHTKGRVSQEDEHRSRSRDADYGKRRRLTSE</sequence>
<dbReference type="InterPro" id="IPR034772">
    <property type="entry name" value="CPSF6/7"/>
</dbReference>
<dbReference type="PROSITE" id="PS50102">
    <property type="entry name" value="RRM"/>
    <property type="match status" value="1"/>
</dbReference>
<evidence type="ECO:0000256" key="1">
    <source>
        <dbReference type="ARBA" id="ARBA00006265"/>
    </source>
</evidence>
<dbReference type="EMBL" id="BTGU01000127">
    <property type="protein sequence ID" value="GMN62329.1"/>
    <property type="molecule type" value="Genomic_DNA"/>
</dbReference>
<reference evidence="5" key="1">
    <citation type="submission" date="2023-07" db="EMBL/GenBank/DDBJ databases">
        <title>draft genome sequence of fig (Ficus carica).</title>
        <authorList>
            <person name="Takahashi T."/>
            <person name="Nishimura K."/>
        </authorList>
    </citation>
    <scope>NUCLEOTIDE SEQUENCE</scope>
</reference>
<name>A0AA88J457_FICCA</name>
<dbReference type="Gene3D" id="3.30.70.330">
    <property type="match status" value="1"/>
</dbReference>
<gene>
    <name evidence="5" type="ORF">TIFTF001_031409</name>
</gene>
<comment type="caution">
    <text evidence="5">The sequence shown here is derived from an EMBL/GenBank/DDBJ whole genome shotgun (WGS) entry which is preliminary data.</text>
</comment>
<organism evidence="5 6">
    <name type="scientific">Ficus carica</name>
    <name type="common">Common fig</name>
    <dbReference type="NCBI Taxonomy" id="3494"/>
    <lineage>
        <taxon>Eukaryota</taxon>
        <taxon>Viridiplantae</taxon>
        <taxon>Streptophyta</taxon>
        <taxon>Embryophyta</taxon>
        <taxon>Tracheophyta</taxon>
        <taxon>Spermatophyta</taxon>
        <taxon>Magnoliopsida</taxon>
        <taxon>eudicotyledons</taxon>
        <taxon>Gunneridae</taxon>
        <taxon>Pentapetalae</taxon>
        <taxon>rosids</taxon>
        <taxon>fabids</taxon>
        <taxon>Rosales</taxon>
        <taxon>Moraceae</taxon>
        <taxon>Ficeae</taxon>
        <taxon>Ficus</taxon>
    </lineage>
</organism>
<feature type="region of interest" description="Disordered" evidence="3">
    <location>
        <begin position="261"/>
        <end position="300"/>
    </location>
</feature>
<evidence type="ECO:0000259" key="4">
    <source>
        <dbReference type="PROSITE" id="PS50102"/>
    </source>
</evidence>
<dbReference type="GO" id="GO:0006397">
    <property type="term" value="P:mRNA processing"/>
    <property type="evidence" value="ECO:0007669"/>
    <property type="project" value="UniProtKB-KW"/>
</dbReference>
<feature type="compositionally biased region" description="Basic and acidic residues" evidence="3">
    <location>
        <begin position="617"/>
        <end position="641"/>
    </location>
</feature>
<keyword evidence="2" id="KW-0694">RNA-binding</keyword>
<dbReference type="PANTHER" id="PTHR23204">
    <property type="entry name" value="CLEAVAGE AND POLYADENYLATION SPECIFIC FACTOR"/>
    <property type="match status" value="1"/>
</dbReference>
<dbReference type="InterPro" id="IPR012677">
    <property type="entry name" value="Nucleotide-bd_a/b_plait_sf"/>
</dbReference>
<dbReference type="Pfam" id="PF00076">
    <property type="entry name" value="RRM_1"/>
    <property type="match status" value="1"/>
</dbReference>
<dbReference type="AlphaFoldDB" id="A0AA88J457"/>
<feature type="compositionally biased region" description="Gly residues" evidence="3">
    <location>
        <begin position="85"/>
        <end position="104"/>
    </location>
</feature>
<dbReference type="CDD" id="cd12372">
    <property type="entry name" value="RRM_CFIm68_CFIm59"/>
    <property type="match status" value="1"/>
</dbReference>
<evidence type="ECO:0000256" key="2">
    <source>
        <dbReference type="PROSITE-ProRule" id="PRU00176"/>
    </source>
</evidence>
<proteinExistence type="inferred from homology"/>
<feature type="compositionally biased region" description="Low complexity" evidence="3">
    <location>
        <begin position="261"/>
        <end position="276"/>
    </location>
</feature>
<dbReference type="SMART" id="SM00360">
    <property type="entry name" value="RRM"/>
    <property type="match status" value="1"/>
</dbReference>
<evidence type="ECO:0000256" key="3">
    <source>
        <dbReference type="SAM" id="MobiDB-lite"/>
    </source>
</evidence>
<accession>A0AA88J457</accession>
<dbReference type="Proteomes" id="UP001187192">
    <property type="component" value="Unassembled WGS sequence"/>
</dbReference>